<protein>
    <submittedName>
        <fullName evidence="2">Uncharacterized protein</fullName>
    </submittedName>
</protein>
<gene>
    <name evidence="2" type="ORF">LTR62_002738</name>
</gene>
<evidence type="ECO:0000313" key="3">
    <source>
        <dbReference type="Proteomes" id="UP001310890"/>
    </source>
</evidence>
<evidence type="ECO:0000313" key="2">
    <source>
        <dbReference type="EMBL" id="KAK5114168.1"/>
    </source>
</evidence>
<accession>A0AAN7TJB8</accession>
<keyword evidence="1" id="KW-0472">Membrane</keyword>
<feature type="transmembrane region" description="Helical" evidence="1">
    <location>
        <begin position="6"/>
        <end position="30"/>
    </location>
</feature>
<evidence type="ECO:0000256" key="1">
    <source>
        <dbReference type="SAM" id="Phobius"/>
    </source>
</evidence>
<proteinExistence type="predicted"/>
<dbReference type="PANTHER" id="PTHR42077">
    <property type="entry name" value="YALI0F30239P"/>
    <property type="match status" value="1"/>
</dbReference>
<dbReference type="AlphaFoldDB" id="A0AAN7TJB8"/>
<dbReference type="Proteomes" id="UP001310890">
    <property type="component" value="Unassembled WGS sequence"/>
</dbReference>
<reference evidence="2" key="1">
    <citation type="submission" date="2023-08" db="EMBL/GenBank/DDBJ databases">
        <title>Black Yeasts Isolated from many extreme environments.</title>
        <authorList>
            <person name="Coleine C."/>
            <person name="Stajich J.E."/>
            <person name="Selbmann L."/>
        </authorList>
    </citation>
    <scope>NUCLEOTIDE SEQUENCE</scope>
    <source>
        <strain evidence="2">CCFEE 5401</strain>
    </source>
</reference>
<sequence>MPTAANLIPLLLLLLFVAGFAFIAYQMYIWSNEMKGRASKHMEKKNMSFTKDGGLKVGVKEQREEGWVDRQQNVLVNVWNNAETANAKARPARG</sequence>
<keyword evidence="1" id="KW-0812">Transmembrane</keyword>
<organism evidence="2 3">
    <name type="scientific">Meristemomyces frigidus</name>
    <dbReference type="NCBI Taxonomy" id="1508187"/>
    <lineage>
        <taxon>Eukaryota</taxon>
        <taxon>Fungi</taxon>
        <taxon>Dikarya</taxon>
        <taxon>Ascomycota</taxon>
        <taxon>Pezizomycotina</taxon>
        <taxon>Dothideomycetes</taxon>
        <taxon>Dothideomycetidae</taxon>
        <taxon>Mycosphaerellales</taxon>
        <taxon>Teratosphaeriaceae</taxon>
        <taxon>Meristemomyces</taxon>
    </lineage>
</organism>
<dbReference type="PANTHER" id="PTHR42077:SF1">
    <property type="entry name" value="YALI0F30239P"/>
    <property type="match status" value="1"/>
</dbReference>
<dbReference type="EMBL" id="JAVRRL010000019">
    <property type="protein sequence ID" value="KAK5114168.1"/>
    <property type="molecule type" value="Genomic_DNA"/>
</dbReference>
<keyword evidence="1" id="KW-1133">Transmembrane helix</keyword>
<name>A0AAN7TJB8_9PEZI</name>
<comment type="caution">
    <text evidence="2">The sequence shown here is derived from an EMBL/GenBank/DDBJ whole genome shotgun (WGS) entry which is preliminary data.</text>
</comment>